<dbReference type="GO" id="GO:0016192">
    <property type="term" value="P:vesicle-mediated transport"/>
    <property type="evidence" value="ECO:0007669"/>
    <property type="project" value="UniProtKB-ARBA"/>
</dbReference>
<protein>
    <submittedName>
        <fullName evidence="2">Actin subfamily protein</fullName>
    </submittedName>
</protein>
<dbReference type="Gene3D" id="3.90.640.10">
    <property type="entry name" value="Actin, Chain A, domain 4"/>
    <property type="match status" value="1"/>
</dbReference>
<evidence type="ECO:0000313" key="2">
    <source>
        <dbReference type="EMBL" id="ELR22406.1"/>
    </source>
</evidence>
<dbReference type="SMART" id="SM00268">
    <property type="entry name" value="ACTIN"/>
    <property type="match status" value="1"/>
</dbReference>
<gene>
    <name evidence="2" type="ORF">ACA1_254740</name>
</gene>
<dbReference type="Gene3D" id="3.30.420.40">
    <property type="match status" value="1"/>
</dbReference>
<dbReference type="PANTHER" id="PTHR11937">
    <property type="entry name" value="ACTIN"/>
    <property type="match status" value="1"/>
</dbReference>
<keyword evidence="3" id="KW-1185">Reference proteome</keyword>
<organism evidence="2 3">
    <name type="scientific">Acanthamoeba castellanii (strain ATCC 30010 / Neff)</name>
    <dbReference type="NCBI Taxonomy" id="1257118"/>
    <lineage>
        <taxon>Eukaryota</taxon>
        <taxon>Amoebozoa</taxon>
        <taxon>Discosea</taxon>
        <taxon>Longamoebia</taxon>
        <taxon>Centramoebida</taxon>
        <taxon>Acanthamoebidae</taxon>
        <taxon>Acanthamoeba</taxon>
    </lineage>
</organism>
<accession>L8HDD3</accession>
<dbReference type="OrthoDB" id="6220758at2759"/>
<dbReference type="Pfam" id="PF00022">
    <property type="entry name" value="Actin"/>
    <property type="match status" value="2"/>
</dbReference>
<name>L8HDD3_ACACF</name>
<dbReference type="InterPro" id="IPR043129">
    <property type="entry name" value="ATPase_NBD"/>
</dbReference>
<dbReference type="EMBL" id="KB007885">
    <property type="protein sequence ID" value="ELR22406.1"/>
    <property type="molecule type" value="Genomic_DNA"/>
</dbReference>
<dbReference type="FunFam" id="3.30.420.40:FF:000050">
    <property type="entry name" value="Actin, alpha skeletal muscle"/>
    <property type="match status" value="1"/>
</dbReference>
<reference evidence="2 3" key="1">
    <citation type="journal article" date="2013" name="Genome Biol.">
        <title>Genome of Acanthamoeba castellanii highlights extensive lateral gene transfer and early evolution of tyrosine kinase signaling.</title>
        <authorList>
            <person name="Clarke M."/>
            <person name="Lohan A.J."/>
            <person name="Liu B."/>
            <person name="Lagkouvardos I."/>
            <person name="Roy S."/>
            <person name="Zafar N."/>
            <person name="Bertelli C."/>
            <person name="Schilde C."/>
            <person name="Kianianmomeni A."/>
            <person name="Burglin T.R."/>
            <person name="Frech C."/>
            <person name="Turcotte B."/>
            <person name="Kopec K.O."/>
            <person name="Synnott J.M."/>
            <person name="Choo C."/>
            <person name="Paponov I."/>
            <person name="Finkler A."/>
            <person name="Soon Heng Tan C."/>
            <person name="Hutchins A.P."/>
            <person name="Weinmeier T."/>
            <person name="Rattei T."/>
            <person name="Chu J.S."/>
            <person name="Gimenez G."/>
            <person name="Irimia M."/>
            <person name="Rigden D.J."/>
            <person name="Fitzpatrick D.A."/>
            <person name="Lorenzo-Morales J."/>
            <person name="Bateman A."/>
            <person name="Chiu C.H."/>
            <person name="Tang P."/>
            <person name="Hegemann P."/>
            <person name="Fromm H."/>
            <person name="Raoult D."/>
            <person name="Greub G."/>
            <person name="Miranda-Saavedra D."/>
            <person name="Chen N."/>
            <person name="Nash P."/>
            <person name="Ginger M.L."/>
            <person name="Horn M."/>
            <person name="Schaap P."/>
            <person name="Caler L."/>
            <person name="Loftus B."/>
        </authorList>
    </citation>
    <scope>NUCLEOTIDE SEQUENCE [LARGE SCALE GENOMIC DNA]</scope>
    <source>
        <strain evidence="2 3">Neff</strain>
    </source>
</reference>
<evidence type="ECO:0000313" key="3">
    <source>
        <dbReference type="Proteomes" id="UP000011083"/>
    </source>
</evidence>
<dbReference type="GeneID" id="14923341"/>
<dbReference type="InterPro" id="IPR004000">
    <property type="entry name" value="Actin"/>
</dbReference>
<dbReference type="Proteomes" id="UP000011083">
    <property type="component" value="Unassembled WGS sequence"/>
</dbReference>
<dbReference type="SUPFAM" id="SSF53067">
    <property type="entry name" value="Actin-like ATPase domain"/>
    <property type="match status" value="2"/>
</dbReference>
<dbReference type="RefSeq" id="XP_004367662.1">
    <property type="nucleotide sequence ID" value="XM_004367605.1"/>
</dbReference>
<dbReference type="KEGG" id="acan:ACA1_254740"/>
<sequence length="368" mass="40498">MAALVVDCGGSALRVGVGGEALPRLVMPSVVGQPRKLQATTTTAQTAASGSNACELAFRAQALQNRSEYTIKYLMYHGVVSSWEMAEQLWGAAFTEMKVETEEHPVLLAEDPLVPCVSREKAAQVFFEHFNVPAYYAASQRRTGLVVDIGQDKTNVLSVYEGHTLRYSSGRHQLMPIGGLALTDYFMQLVSDPKEHSFATTRERDLLRKVKEQVCFTSLHYDDDLAILVKQSQIRLAGPRWGNLAGTYLDNLPNEVLERIDQVADRNEIRQRVKLGDGRSCRPRAPGVEVRVESPARPGLAVWEGGSILASQPSFEGAWMTKHDYDEYGNARPLLSASVSDDISGKQQDSGLLWRQLGVGSIPTSNGF</sequence>
<dbReference type="FunFam" id="3.30.420.40:FF:000058">
    <property type="entry name" value="Putative actin-related protein 5"/>
    <property type="match status" value="1"/>
</dbReference>
<proteinExistence type="inferred from homology"/>
<dbReference type="VEuPathDB" id="AmoebaDB:ACA1_254740"/>
<comment type="similarity">
    <text evidence="1">Belongs to the actin family.</text>
</comment>
<dbReference type="STRING" id="1257118.L8HDD3"/>
<dbReference type="AlphaFoldDB" id="L8HDD3"/>
<evidence type="ECO:0000256" key="1">
    <source>
        <dbReference type="RuleBase" id="RU000487"/>
    </source>
</evidence>
<dbReference type="GO" id="GO:0005856">
    <property type="term" value="C:cytoskeleton"/>
    <property type="evidence" value="ECO:0007669"/>
    <property type="project" value="UniProtKB-ARBA"/>
</dbReference>